<evidence type="ECO:0000256" key="2">
    <source>
        <dbReference type="ARBA" id="ARBA00022741"/>
    </source>
</evidence>
<dbReference type="GO" id="GO:0005524">
    <property type="term" value="F:ATP binding"/>
    <property type="evidence" value="ECO:0007669"/>
    <property type="project" value="UniProtKB-UniRule"/>
</dbReference>
<comment type="function">
    <text evidence="6 7">Component of the post-replicative DNA mismatch repair system (MMR).</text>
</comment>
<dbReference type="Pfam" id="PF05190">
    <property type="entry name" value="MutS_IV"/>
    <property type="match status" value="1"/>
</dbReference>
<dbReference type="Pfam" id="PF05192">
    <property type="entry name" value="MutS_III"/>
    <property type="match status" value="1"/>
</dbReference>
<evidence type="ECO:0000256" key="8">
    <source>
        <dbReference type="SAM" id="Coils"/>
    </source>
</evidence>
<dbReference type="Proteomes" id="UP000069272">
    <property type="component" value="Chromosome 2R"/>
</dbReference>
<dbReference type="SUPFAM" id="SSF55271">
    <property type="entry name" value="DNA repair protein MutS, domain I"/>
    <property type="match status" value="1"/>
</dbReference>
<dbReference type="GO" id="GO:0032301">
    <property type="term" value="C:MutSalpha complex"/>
    <property type="evidence" value="ECO:0007669"/>
    <property type="project" value="TreeGrafter"/>
</dbReference>
<dbReference type="GO" id="GO:0030983">
    <property type="term" value="F:mismatched DNA binding"/>
    <property type="evidence" value="ECO:0007669"/>
    <property type="project" value="UniProtKB-UniRule"/>
</dbReference>
<dbReference type="SMART" id="SM00533">
    <property type="entry name" value="MUTSd"/>
    <property type="match status" value="1"/>
</dbReference>
<dbReference type="SUPFAM" id="SSF48334">
    <property type="entry name" value="DNA repair protein MutS, domain III"/>
    <property type="match status" value="1"/>
</dbReference>
<dbReference type="PANTHER" id="PTHR11361">
    <property type="entry name" value="DNA MISMATCH REPAIR PROTEIN MUTS FAMILY MEMBER"/>
    <property type="match status" value="1"/>
</dbReference>
<evidence type="ECO:0000313" key="12">
    <source>
        <dbReference type="Proteomes" id="UP000069272"/>
    </source>
</evidence>
<dbReference type="InterPro" id="IPR045076">
    <property type="entry name" value="MutS"/>
</dbReference>
<feature type="compositionally biased region" description="Basic and acidic residues" evidence="9">
    <location>
        <begin position="64"/>
        <end position="88"/>
    </location>
</feature>
<reference evidence="11 12" key="1">
    <citation type="journal article" date="2017" name="G3 (Bethesda)">
        <title>The Physical Genome Mapping of Anopheles albimanus Corrected Scaffold Misassemblies and Identified Interarm Rearrangements in Genus Anopheles.</title>
        <authorList>
            <person name="Artemov G.N."/>
            <person name="Peery A.N."/>
            <person name="Jiang X."/>
            <person name="Tu Z."/>
            <person name="Stegniy V.N."/>
            <person name="Sharakhova M.V."/>
            <person name="Sharakhov I.V."/>
        </authorList>
    </citation>
    <scope>NUCLEOTIDE SEQUENCE [LARGE SCALE GENOMIC DNA]</scope>
    <source>
        <strain evidence="11 12">ALBI9_A</strain>
    </source>
</reference>
<dbReference type="PANTHER" id="PTHR11361:SF148">
    <property type="entry name" value="DNA MISMATCH REPAIR PROTEIN MSH6"/>
    <property type="match status" value="1"/>
</dbReference>
<dbReference type="InterPro" id="IPR036678">
    <property type="entry name" value="MutS_con_dom_sf"/>
</dbReference>
<reference evidence="11" key="2">
    <citation type="submission" date="2022-08" db="UniProtKB">
        <authorList>
            <consortium name="EnsemblMetazoa"/>
        </authorList>
    </citation>
    <scope>IDENTIFICATION</scope>
    <source>
        <strain evidence="11">STECLA/ALBI9_A</strain>
    </source>
</reference>
<dbReference type="VEuPathDB" id="VectorBase:AALB20_028361"/>
<keyword evidence="12" id="KW-1185">Reference proteome</keyword>
<dbReference type="SMART" id="SM00534">
    <property type="entry name" value="MUTSac"/>
    <property type="match status" value="1"/>
</dbReference>
<dbReference type="InterPro" id="IPR017261">
    <property type="entry name" value="DNA_mismatch_repair_MutS/MSH"/>
</dbReference>
<dbReference type="PROSITE" id="PS00486">
    <property type="entry name" value="DNA_MISMATCH_REPAIR_2"/>
    <property type="match status" value="1"/>
</dbReference>
<evidence type="ECO:0000256" key="5">
    <source>
        <dbReference type="ARBA" id="ARBA00023125"/>
    </source>
</evidence>
<feature type="compositionally biased region" description="Low complexity" evidence="9">
    <location>
        <begin position="20"/>
        <end position="48"/>
    </location>
</feature>
<dbReference type="FunFam" id="3.40.50.300:FF:002677">
    <property type="entry name" value="DNA mismatch repair protein"/>
    <property type="match status" value="1"/>
</dbReference>
<evidence type="ECO:0000256" key="6">
    <source>
        <dbReference type="PIRNR" id="PIRNR037677"/>
    </source>
</evidence>
<feature type="compositionally biased region" description="Basic and acidic residues" evidence="9">
    <location>
        <begin position="114"/>
        <end position="127"/>
    </location>
</feature>
<evidence type="ECO:0000313" key="11">
    <source>
        <dbReference type="EnsemblMetazoa" id="AALB007160-PA"/>
    </source>
</evidence>
<protein>
    <recommendedName>
        <fullName evidence="6">DNA mismatch repair protein</fullName>
    </recommendedName>
</protein>
<dbReference type="Gene3D" id="3.30.420.110">
    <property type="entry name" value="MutS, connector domain"/>
    <property type="match status" value="1"/>
</dbReference>
<dbReference type="SUPFAM" id="SSF53150">
    <property type="entry name" value="DNA repair protein MutS, domain II"/>
    <property type="match status" value="1"/>
</dbReference>
<dbReference type="InterPro" id="IPR007861">
    <property type="entry name" value="DNA_mismatch_repair_MutS_clamp"/>
</dbReference>
<dbReference type="InterPro" id="IPR036187">
    <property type="entry name" value="DNA_mismatch_repair_MutS_sf"/>
</dbReference>
<dbReference type="Gene3D" id="1.10.1420.10">
    <property type="match status" value="2"/>
</dbReference>
<dbReference type="CDD" id="cd03286">
    <property type="entry name" value="ABC_MSH6_euk"/>
    <property type="match status" value="1"/>
</dbReference>
<dbReference type="PIRSF" id="PIRSF037677">
    <property type="entry name" value="DNA_mis_repair_Msh6"/>
    <property type="match status" value="1"/>
</dbReference>
<dbReference type="AlphaFoldDB" id="A0A182FKV2"/>
<proteinExistence type="inferred from homology"/>
<dbReference type="Gene3D" id="3.40.50.300">
    <property type="entry name" value="P-loop containing nucleotide triphosphate hydrolases"/>
    <property type="match status" value="1"/>
</dbReference>
<dbReference type="FunFam" id="3.40.1170.10:FF:000002">
    <property type="entry name" value="DNA mismatch repair protein"/>
    <property type="match status" value="1"/>
</dbReference>
<evidence type="ECO:0000256" key="9">
    <source>
        <dbReference type="SAM" id="MobiDB-lite"/>
    </source>
</evidence>
<dbReference type="InterPro" id="IPR027417">
    <property type="entry name" value="P-loop_NTPase"/>
</dbReference>
<feature type="region of interest" description="Disordered" evidence="9">
    <location>
        <begin position="1"/>
        <end position="149"/>
    </location>
</feature>
<evidence type="ECO:0000256" key="1">
    <source>
        <dbReference type="ARBA" id="ARBA00006271"/>
    </source>
</evidence>
<keyword evidence="3 6" id="KW-0227">DNA damage</keyword>
<dbReference type="GO" id="GO:0140664">
    <property type="term" value="F:ATP-dependent DNA damage sensor activity"/>
    <property type="evidence" value="ECO:0007669"/>
    <property type="project" value="InterPro"/>
</dbReference>
<accession>A0A182FKV2</accession>
<feature type="coiled-coil region" evidence="8">
    <location>
        <begin position="770"/>
        <end position="797"/>
    </location>
</feature>
<dbReference type="InterPro" id="IPR016151">
    <property type="entry name" value="DNA_mismatch_repair_MutS_N"/>
</dbReference>
<dbReference type="Pfam" id="PF01624">
    <property type="entry name" value="MutS_I"/>
    <property type="match status" value="1"/>
</dbReference>
<keyword evidence="8" id="KW-0175">Coiled coil</keyword>
<organism evidence="11 12">
    <name type="scientific">Anopheles albimanus</name>
    <name type="common">New world malaria mosquito</name>
    <dbReference type="NCBI Taxonomy" id="7167"/>
    <lineage>
        <taxon>Eukaryota</taxon>
        <taxon>Metazoa</taxon>
        <taxon>Ecdysozoa</taxon>
        <taxon>Arthropoda</taxon>
        <taxon>Hexapoda</taxon>
        <taxon>Insecta</taxon>
        <taxon>Pterygota</taxon>
        <taxon>Neoptera</taxon>
        <taxon>Endopterygota</taxon>
        <taxon>Diptera</taxon>
        <taxon>Nematocera</taxon>
        <taxon>Culicoidea</taxon>
        <taxon>Culicidae</taxon>
        <taxon>Anophelinae</taxon>
        <taxon>Anopheles</taxon>
    </lineage>
</organism>
<dbReference type="SUPFAM" id="SSF52540">
    <property type="entry name" value="P-loop containing nucleoside triphosphate hydrolases"/>
    <property type="match status" value="1"/>
</dbReference>
<evidence type="ECO:0000256" key="4">
    <source>
        <dbReference type="ARBA" id="ARBA00022840"/>
    </source>
</evidence>
<evidence type="ECO:0000256" key="3">
    <source>
        <dbReference type="ARBA" id="ARBA00022763"/>
    </source>
</evidence>
<evidence type="ECO:0000256" key="7">
    <source>
        <dbReference type="RuleBase" id="RU003756"/>
    </source>
</evidence>
<evidence type="ECO:0000259" key="10">
    <source>
        <dbReference type="PROSITE" id="PS00486"/>
    </source>
</evidence>
<dbReference type="VEuPathDB" id="VectorBase:AALB007160"/>
<comment type="similarity">
    <text evidence="1 6 7">Belongs to the DNA mismatch repair MutS family.</text>
</comment>
<sequence>MSKNKSKIPASPNTLLSYFSRSPAGSKSASKPSTPTSALAAAPRSTPADSEPADSTPKSKKFPIKNEKESAKREATEKDPKEENGKEHEEEEEIGIRKKRRRVITFDDSEDSDSGERQAKNDEHEPAHNNNNNTIEEGKDKDKKPFGLSSFERPIKAAEDDAELAKNKAMDTYEEPSVGPATKKIKLEPIKRIEEEDEPEELATALDEPTVWAHQKLEFLKPNKIKDIHGNRPGSEKYDGRTLFVPESFLNTLTPAMRQWWEIKSQHYDCVLFFKVGKFYELYHMDAEIGVSELGFSFMKGEFAHSGFPETAYDRMSTSLIEKGFKVARIEQTETPEMMQERCKVQRTNSKYDKVVRREVCQVTVKGTEVFGQQVRITTNHAPRYMMAIVESAQGLGAGSRYGVCFIDTSIGHFHLGEFDDDNQQSRLLTLLSHYPPVIILTERSTSAYSEGTQRLFKTLLAHLPREALTNESQLWSGEKTLRYLAEKFYGGSSGAESNKWPPVLRSLVDESDSLGLTPKQSSLLAMKALGGCIWYLQRSLLDQQVIPLATFEQYIPLDAKADQIAGKTDTLIGAAKANRYMVLDSITLNNLKIIGGEGSLVDRMDHCCTKFGKRLFHHWLCVPSCELEVIVQRQQAVTELIDDVTLLQDVRALLGQLPDMERLVTQIHAFGNARCSGQNHPAGRAILYEELTYGKKKLGNFIATLNGFRTLIALPDMFANVKSTLLVRLTQPASAGGAFPIETMRKQVAFFDKAFDHEKAIKSGVIAPERGVDSEYDTVEREIETLKAELEEYRAEQSKFFGCTVEYFGNDKKRYQLEVPEARAKKATSEYSLESQRAGKNAVKRFHTEETRQFLRQMTQLEDKRKAVLKDLARRIFEKFSLEYSTWKNCVEMVGTLDVLTSLAEYARSEGVCCVPELLPKGSTAKALIEIEEGIHPCIASELMESFIPNGISIGGDGKPSLVLLTGPNMGGKSTLMRQVGLLAIMAQIGSRIPAERCRMSLVDRIFTRLGASDDIMAGHSTFLVELNETSAILKHATSDSLVLLDELGRGTATYDGTAVAGAVVHFLADRQCRTLFSTHYHNLVDSFHNDPRIALGHMACMVENEEGDDPTQETVTFLYKYADGPCPKSYGFNAAKLAGMPMAIIKRAYEVQNWLTTGCYVHKLSINVFGFLCLSTYIHQLSKKVERDALKRKIMMKFVKGAPESEIRDLVAKLQNCRF</sequence>
<keyword evidence="2 6" id="KW-0547">Nucleotide-binding</keyword>
<dbReference type="GO" id="GO:0006298">
    <property type="term" value="P:mismatch repair"/>
    <property type="evidence" value="ECO:0007669"/>
    <property type="project" value="InterPro"/>
</dbReference>
<feature type="compositionally biased region" description="Basic and acidic residues" evidence="9">
    <location>
        <begin position="136"/>
        <end position="145"/>
    </location>
</feature>
<dbReference type="EnsemblMetazoa" id="AALB007160-RA">
    <property type="protein sequence ID" value="AALB007160-PA"/>
    <property type="gene ID" value="AALB007160"/>
</dbReference>
<dbReference type="FunFam" id="1.10.1420.10:FF:000005">
    <property type="entry name" value="DNA mismatch repair protein"/>
    <property type="match status" value="1"/>
</dbReference>
<dbReference type="Pfam" id="PF05188">
    <property type="entry name" value="MutS_II"/>
    <property type="match status" value="1"/>
</dbReference>
<keyword evidence="5 6" id="KW-0238">DNA-binding</keyword>
<dbReference type="InterPro" id="IPR000432">
    <property type="entry name" value="DNA_mismatch_repair_MutS_C"/>
</dbReference>
<dbReference type="STRING" id="7167.A0A182FKV2"/>
<dbReference type="InterPro" id="IPR007695">
    <property type="entry name" value="DNA_mismatch_repair_MutS-lik_N"/>
</dbReference>
<feature type="domain" description="DNA mismatch repair proteins mutS family" evidence="10">
    <location>
        <begin position="1042"/>
        <end position="1058"/>
    </location>
</feature>
<dbReference type="Pfam" id="PF00488">
    <property type="entry name" value="MutS_V"/>
    <property type="match status" value="1"/>
</dbReference>
<keyword evidence="4 6" id="KW-0067">ATP-binding</keyword>
<dbReference type="InterPro" id="IPR007696">
    <property type="entry name" value="DNA_mismatch_repair_MutS_core"/>
</dbReference>
<dbReference type="Gene3D" id="3.40.1170.10">
    <property type="entry name" value="DNA repair protein MutS, domain I"/>
    <property type="match status" value="1"/>
</dbReference>
<keyword evidence="6 7" id="KW-0234">DNA repair</keyword>
<name>A0A182FKV2_ANOAL</name>
<dbReference type="InterPro" id="IPR007860">
    <property type="entry name" value="DNA_mmatch_repair_MutS_con_dom"/>
</dbReference>